<dbReference type="GO" id="GO:0004169">
    <property type="term" value="F:dolichyl-phosphate-mannose-protein mannosyltransferase activity"/>
    <property type="evidence" value="ECO:0000318"/>
    <property type="project" value="GO_Central"/>
</dbReference>
<dbReference type="EMBL" id="DS113466">
    <property type="protein sequence ID" value="EAY04747.1"/>
    <property type="molecule type" value="Genomic_DNA"/>
</dbReference>
<reference evidence="12" key="1">
    <citation type="submission" date="2006-10" db="EMBL/GenBank/DDBJ databases">
        <authorList>
            <person name="Amadeo P."/>
            <person name="Zhao Q."/>
            <person name="Wortman J."/>
            <person name="Fraser-Liggett C."/>
            <person name="Carlton J."/>
        </authorList>
    </citation>
    <scope>NUCLEOTIDE SEQUENCE</scope>
    <source>
        <strain evidence="12">G3</strain>
    </source>
</reference>
<dbReference type="Proteomes" id="UP000001542">
    <property type="component" value="Unassembled WGS sequence"/>
</dbReference>
<feature type="transmembrane region" description="Helical" evidence="9">
    <location>
        <begin position="176"/>
        <end position="204"/>
    </location>
</feature>
<keyword evidence="6 9" id="KW-0812">Transmembrane</keyword>
<feature type="transmembrane region" description="Helical" evidence="9">
    <location>
        <begin position="100"/>
        <end position="121"/>
    </location>
</feature>
<feature type="transmembrane region" description="Helical" evidence="9">
    <location>
        <begin position="374"/>
        <end position="392"/>
    </location>
</feature>
<dbReference type="PANTHER" id="PTHR10050">
    <property type="entry name" value="DOLICHYL-PHOSPHATE-MANNOSE--PROTEIN MANNOSYLTRANSFERASE"/>
    <property type="match status" value="1"/>
</dbReference>
<dbReference type="STRING" id="5722.A2ERE4"/>
<evidence type="ECO:0000256" key="4">
    <source>
        <dbReference type="ARBA" id="ARBA00022676"/>
    </source>
</evidence>
<feature type="transmembrane region" description="Helical" evidence="9">
    <location>
        <begin position="345"/>
        <end position="362"/>
    </location>
</feature>
<dbReference type="KEGG" id="tva:4762625"/>
<dbReference type="InterPro" id="IPR032421">
    <property type="entry name" value="PMT_4TMC"/>
</dbReference>
<comment type="subcellular location">
    <subcellularLocation>
        <location evidence="1">Endomembrane system</location>
        <topology evidence="1">Multi-pass membrane protein</topology>
    </subcellularLocation>
</comment>
<evidence type="ECO:0000256" key="9">
    <source>
        <dbReference type="SAM" id="Phobius"/>
    </source>
</evidence>
<dbReference type="AlphaFoldDB" id="A2ERE4"/>
<feature type="transmembrane region" description="Helical" evidence="9">
    <location>
        <begin position="216"/>
        <end position="236"/>
    </location>
</feature>
<feature type="transmembrane region" description="Helical" evidence="9">
    <location>
        <begin position="399"/>
        <end position="415"/>
    </location>
</feature>
<dbReference type="InterPro" id="IPR003342">
    <property type="entry name" value="ArnT-like_N"/>
</dbReference>
<evidence type="ECO:0000259" key="10">
    <source>
        <dbReference type="Pfam" id="PF02366"/>
    </source>
</evidence>
<comment type="pathway">
    <text evidence="2">Protein modification; protein glycosylation.</text>
</comment>
<dbReference type="InParanoid" id="A2ERE4"/>
<keyword evidence="13" id="KW-1185">Reference proteome</keyword>
<keyword evidence="5" id="KW-0808">Transferase</keyword>
<protein>
    <submittedName>
        <fullName evidence="12">Dolichyl-phosphate-mannose-protein mannosyltransferase, putative</fullName>
    </submittedName>
</protein>
<dbReference type="eggNOG" id="KOG3359">
    <property type="taxonomic scope" value="Eukaryota"/>
</dbReference>
<dbReference type="Pfam" id="PF16192">
    <property type="entry name" value="PMT_4TMC"/>
    <property type="match status" value="1"/>
</dbReference>
<reference evidence="12" key="2">
    <citation type="journal article" date="2007" name="Science">
        <title>Draft genome sequence of the sexually transmitted pathogen Trichomonas vaginalis.</title>
        <authorList>
            <person name="Carlton J.M."/>
            <person name="Hirt R.P."/>
            <person name="Silva J.C."/>
            <person name="Delcher A.L."/>
            <person name="Schatz M."/>
            <person name="Zhao Q."/>
            <person name="Wortman J.R."/>
            <person name="Bidwell S.L."/>
            <person name="Alsmark U.C.M."/>
            <person name="Besteiro S."/>
            <person name="Sicheritz-Ponten T."/>
            <person name="Noel C.J."/>
            <person name="Dacks J.B."/>
            <person name="Foster P.G."/>
            <person name="Simillion C."/>
            <person name="Van de Peer Y."/>
            <person name="Miranda-Saavedra D."/>
            <person name="Barton G.J."/>
            <person name="Westrop G.D."/>
            <person name="Mueller S."/>
            <person name="Dessi D."/>
            <person name="Fiori P.L."/>
            <person name="Ren Q."/>
            <person name="Paulsen I."/>
            <person name="Zhang H."/>
            <person name="Bastida-Corcuera F.D."/>
            <person name="Simoes-Barbosa A."/>
            <person name="Brown M.T."/>
            <person name="Hayes R.D."/>
            <person name="Mukherjee M."/>
            <person name="Okumura C.Y."/>
            <person name="Schneider R."/>
            <person name="Smith A.J."/>
            <person name="Vanacova S."/>
            <person name="Villalvazo M."/>
            <person name="Haas B.J."/>
            <person name="Pertea M."/>
            <person name="Feldblyum T.V."/>
            <person name="Utterback T.R."/>
            <person name="Shu C.L."/>
            <person name="Osoegawa K."/>
            <person name="de Jong P.J."/>
            <person name="Hrdy I."/>
            <person name="Horvathova L."/>
            <person name="Zubacova Z."/>
            <person name="Dolezal P."/>
            <person name="Malik S.B."/>
            <person name="Logsdon J.M. Jr."/>
            <person name="Henze K."/>
            <person name="Gupta A."/>
            <person name="Wang C.C."/>
            <person name="Dunne R.L."/>
            <person name="Upcroft J.A."/>
            <person name="Upcroft P."/>
            <person name="White O."/>
            <person name="Salzberg S.L."/>
            <person name="Tang P."/>
            <person name="Chiu C.-H."/>
            <person name="Lee Y.-S."/>
            <person name="Embley T.M."/>
            <person name="Coombs G.H."/>
            <person name="Mottram J.C."/>
            <person name="Tachezy J."/>
            <person name="Fraser-Liggett C.M."/>
            <person name="Johnson P.J."/>
        </authorList>
    </citation>
    <scope>NUCLEOTIDE SEQUENCE [LARGE SCALE GENOMIC DNA]</scope>
    <source>
        <strain evidence="12">G3</strain>
    </source>
</reference>
<keyword evidence="4 12" id="KW-0328">Glycosyltransferase</keyword>
<dbReference type="OrthoDB" id="292747at2759"/>
<dbReference type="InterPro" id="IPR027005">
    <property type="entry name" value="PMT-like"/>
</dbReference>
<dbReference type="GO" id="GO:0012505">
    <property type="term" value="C:endomembrane system"/>
    <property type="evidence" value="ECO:0007669"/>
    <property type="project" value="UniProtKB-SubCell"/>
</dbReference>
<feature type="transmembrane region" description="Helical" evidence="9">
    <location>
        <begin position="153"/>
        <end position="170"/>
    </location>
</feature>
<evidence type="ECO:0000313" key="13">
    <source>
        <dbReference type="Proteomes" id="UP000001542"/>
    </source>
</evidence>
<evidence type="ECO:0000256" key="6">
    <source>
        <dbReference type="ARBA" id="ARBA00022692"/>
    </source>
</evidence>
<evidence type="ECO:0000256" key="2">
    <source>
        <dbReference type="ARBA" id="ARBA00004922"/>
    </source>
</evidence>
<name>A2ERE4_TRIV3</name>
<gene>
    <name evidence="12" type="ORF">TVAG_288890</name>
</gene>
<keyword evidence="7 9" id="KW-1133">Transmembrane helix</keyword>
<organism evidence="12 13">
    <name type="scientific">Trichomonas vaginalis (strain ATCC PRA-98 / G3)</name>
    <dbReference type="NCBI Taxonomy" id="412133"/>
    <lineage>
        <taxon>Eukaryota</taxon>
        <taxon>Metamonada</taxon>
        <taxon>Parabasalia</taxon>
        <taxon>Trichomonadida</taxon>
        <taxon>Trichomonadidae</taxon>
        <taxon>Trichomonas</taxon>
    </lineage>
</organism>
<evidence type="ECO:0000259" key="11">
    <source>
        <dbReference type="Pfam" id="PF16192"/>
    </source>
</evidence>
<dbReference type="GO" id="GO:0035269">
    <property type="term" value="P:protein O-linked glycosylation via mannose"/>
    <property type="evidence" value="ECO:0000318"/>
    <property type="project" value="GO_Central"/>
</dbReference>
<dbReference type="RefSeq" id="XP_001316970.1">
    <property type="nucleotide sequence ID" value="XM_001316935.1"/>
</dbReference>
<dbReference type="VEuPathDB" id="TrichDB:TVAGG3_0127740"/>
<comment type="similarity">
    <text evidence="3">Belongs to the glycosyltransferase 39 family.</text>
</comment>
<accession>A2ERE4</accession>
<dbReference type="PANTHER" id="PTHR10050:SF46">
    <property type="entry name" value="PROTEIN O-MANNOSYL-TRANSFERASE 2"/>
    <property type="match status" value="1"/>
</dbReference>
<feature type="transmembrane region" description="Helical" evidence="9">
    <location>
        <begin position="314"/>
        <end position="338"/>
    </location>
</feature>
<feature type="transmembrane region" description="Helical" evidence="9">
    <location>
        <begin position="6"/>
        <end position="26"/>
    </location>
</feature>
<evidence type="ECO:0000256" key="1">
    <source>
        <dbReference type="ARBA" id="ARBA00004127"/>
    </source>
</evidence>
<keyword evidence="8 9" id="KW-0472">Membrane</keyword>
<dbReference type="VEuPathDB" id="TrichDB:TVAG_288890"/>
<feature type="domain" description="ArnT-like N-terminal" evidence="10">
    <location>
        <begin position="18"/>
        <end position="216"/>
    </location>
</feature>
<sequence length="455" mass="52624">MKSNSSYQSFLDSISVIIILSISLFARIWNLQTPETVVFDEHRYGQYINCYCNGSFFFDTQPPFGKIMLYQLAKFYKYQCDYDFQRTNSKKQQTSSFVPIRYGVCFISSFCAPIIFSVLRICGVSRLPSFVTGLMIALDSSLIVESRYIIPDGILLTLIAIHLFMLSAGFESYTPLFSGLTLGLCISTKFTAFALIPFSIFVALKKLQPFNMKGIIIMLVTAFIIFDLITVLHMSFLPDSTDDVDEYLPVSLQQHLFLERDPGRFITDAIFLSLRMLRVGLSNKRFDPYQSNPISWPLLTGIWVRGWDRSNNRLIVLMGNPVVYYISFASVIILMIRFRKLTRNVASYACVGYILSYLPYFLTKRTLFLSDYQIPLMFAIISFAPTIDRILYSQRRRNFICFIIILLVFFTYNYYSPFIYGTYLPNLEKRITNSVWAKGSKKHRQLLDDFLGLDM</sequence>
<dbReference type="GO" id="GO:0016020">
    <property type="term" value="C:membrane"/>
    <property type="evidence" value="ECO:0007669"/>
    <property type="project" value="InterPro"/>
</dbReference>
<evidence type="ECO:0000313" key="12">
    <source>
        <dbReference type="EMBL" id="EAY04747.1"/>
    </source>
</evidence>
<proteinExistence type="inferred from homology"/>
<dbReference type="SMR" id="A2ERE4"/>
<dbReference type="UniPathway" id="UPA00378"/>
<evidence type="ECO:0000256" key="3">
    <source>
        <dbReference type="ARBA" id="ARBA00007222"/>
    </source>
</evidence>
<dbReference type="Pfam" id="PF02366">
    <property type="entry name" value="PMT"/>
    <property type="match status" value="1"/>
</dbReference>
<evidence type="ECO:0000256" key="7">
    <source>
        <dbReference type="ARBA" id="ARBA00022989"/>
    </source>
</evidence>
<evidence type="ECO:0000256" key="5">
    <source>
        <dbReference type="ARBA" id="ARBA00022679"/>
    </source>
</evidence>
<feature type="domain" description="Protein O-mannosyl-transferase C-terminal four TM" evidence="11">
    <location>
        <begin position="266"/>
        <end position="436"/>
    </location>
</feature>
<evidence type="ECO:0000256" key="8">
    <source>
        <dbReference type="ARBA" id="ARBA00023136"/>
    </source>
</evidence>